<gene>
    <name evidence="12" type="ORF">DEO72_LG5g148</name>
</gene>
<dbReference type="GO" id="GO:0005634">
    <property type="term" value="C:nucleus"/>
    <property type="evidence" value="ECO:0007669"/>
    <property type="project" value="UniProtKB-SubCell"/>
</dbReference>
<dbReference type="InterPro" id="IPR012795">
    <property type="entry name" value="tRNA_Ile_lys_synt_N"/>
</dbReference>
<feature type="compositionally biased region" description="Basic and acidic residues" evidence="10">
    <location>
        <begin position="1142"/>
        <end position="1151"/>
    </location>
</feature>
<accession>A0A4D6LUG1</accession>
<dbReference type="InterPro" id="IPR011063">
    <property type="entry name" value="TilS/TtcA_N"/>
</dbReference>
<feature type="region of interest" description="Disordered" evidence="10">
    <location>
        <begin position="1118"/>
        <end position="1185"/>
    </location>
</feature>
<keyword evidence="13" id="KW-1185">Reference proteome</keyword>
<dbReference type="SMART" id="SM01114">
    <property type="entry name" value="CXC"/>
    <property type="match status" value="2"/>
</dbReference>
<dbReference type="SUPFAM" id="SSF52402">
    <property type="entry name" value="Adenine nucleotide alpha hydrolases-like"/>
    <property type="match status" value="1"/>
</dbReference>
<dbReference type="Pfam" id="PF03638">
    <property type="entry name" value="TCR"/>
    <property type="match status" value="2"/>
</dbReference>
<keyword evidence="7" id="KW-0067">ATP-binding</keyword>
<keyword evidence="6" id="KW-0547">Nucleotide-binding</keyword>
<dbReference type="PROSITE" id="PS51634">
    <property type="entry name" value="CRC"/>
    <property type="match status" value="1"/>
</dbReference>
<evidence type="ECO:0000256" key="10">
    <source>
        <dbReference type="SAM" id="MobiDB-lite"/>
    </source>
</evidence>
<keyword evidence="5" id="KW-0819">tRNA processing</keyword>
<evidence type="ECO:0000256" key="4">
    <source>
        <dbReference type="ARBA" id="ARBA00022598"/>
    </source>
</evidence>
<evidence type="ECO:0000259" key="11">
    <source>
        <dbReference type="PROSITE" id="PS51634"/>
    </source>
</evidence>
<feature type="region of interest" description="Disordered" evidence="10">
    <location>
        <begin position="810"/>
        <end position="851"/>
    </location>
</feature>
<evidence type="ECO:0000256" key="3">
    <source>
        <dbReference type="ARBA" id="ARBA00013267"/>
    </source>
</evidence>
<dbReference type="NCBIfam" id="TIGR02432">
    <property type="entry name" value="lysidine_TilS_N"/>
    <property type="match status" value="1"/>
</dbReference>
<dbReference type="Gene3D" id="3.40.50.620">
    <property type="entry name" value="HUPs"/>
    <property type="match status" value="1"/>
</dbReference>
<comment type="catalytic activity">
    <reaction evidence="9">
        <text>cytidine(34) in tRNA(Ile2) + L-lysine + ATP = lysidine(34) in tRNA(Ile2) + AMP + diphosphate + H(+)</text>
        <dbReference type="Rhea" id="RHEA:43744"/>
        <dbReference type="Rhea" id="RHEA-COMP:10625"/>
        <dbReference type="Rhea" id="RHEA-COMP:10670"/>
        <dbReference type="ChEBI" id="CHEBI:15378"/>
        <dbReference type="ChEBI" id="CHEBI:30616"/>
        <dbReference type="ChEBI" id="CHEBI:32551"/>
        <dbReference type="ChEBI" id="CHEBI:33019"/>
        <dbReference type="ChEBI" id="CHEBI:82748"/>
        <dbReference type="ChEBI" id="CHEBI:83665"/>
        <dbReference type="ChEBI" id="CHEBI:456215"/>
        <dbReference type="EC" id="6.3.4.19"/>
    </reaction>
</comment>
<comment type="similarity">
    <text evidence="2">Belongs to the lin-54 family.</text>
</comment>
<evidence type="ECO:0000256" key="2">
    <source>
        <dbReference type="ARBA" id="ARBA00007267"/>
    </source>
</evidence>
<dbReference type="Proteomes" id="UP000501690">
    <property type="component" value="Linkage Group LG5"/>
</dbReference>
<proteinExistence type="inferred from homology"/>
<feature type="compositionally biased region" description="Polar residues" evidence="10">
    <location>
        <begin position="1126"/>
        <end position="1139"/>
    </location>
</feature>
<dbReference type="GO" id="GO:0008033">
    <property type="term" value="P:tRNA processing"/>
    <property type="evidence" value="ECO:0007669"/>
    <property type="project" value="UniProtKB-KW"/>
</dbReference>
<dbReference type="GO" id="GO:0032267">
    <property type="term" value="F:tRNA(Ile)-lysidine synthase activity"/>
    <property type="evidence" value="ECO:0007669"/>
    <property type="project" value="UniProtKB-EC"/>
</dbReference>
<dbReference type="InterPro" id="IPR012094">
    <property type="entry name" value="tRNA_Ile_lys_synt"/>
</dbReference>
<evidence type="ECO:0000256" key="8">
    <source>
        <dbReference type="ARBA" id="ARBA00023242"/>
    </source>
</evidence>
<comment type="subcellular location">
    <subcellularLocation>
        <location evidence="1">Nucleus</location>
    </subcellularLocation>
</comment>
<feature type="compositionally biased region" description="Polar residues" evidence="10">
    <location>
        <begin position="1155"/>
        <end position="1171"/>
    </location>
</feature>
<dbReference type="PANTHER" id="PTHR43033">
    <property type="entry name" value="TRNA(ILE)-LYSIDINE SYNTHASE-RELATED"/>
    <property type="match status" value="1"/>
</dbReference>
<dbReference type="EC" id="6.3.4.19" evidence="3"/>
<evidence type="ECO:0000256" key="7">
    <source>
        <dbReference type="ARBA" id="ARBA00022840"/>
    </source>
</evidence>
<keyword evidence="8" id="KW-0539">Nucleus</keyword>
<evidence type="ECO:0000256" key="1">
    <source>
        <dbReference type="ARBA" id="ARBA00004123"/>
    </source>
</evidence>
<evidence type="ECO:0000256" key="6">
    <source>
        <dbReference type="ARBA" id="ARBA00022741"/>
    </source>
</evidence>
<dbReference type="HAMAP" id="MF_01161">
    <property type="entry name" value="tRNA_Ile_lys_synt"/>
    <property type="match status" value="1"/>
</dbReference>
<evidence type="ECO:0000256" key="5">
    <source>
        <dbReference type="ARBA" id="ARBA00022694"/>
    </source>
</evidence>
<dbReference type="InterPro" id="IPR014729">
    <property type="entry name" value="Rossmann-like_a/b/a_fold"/>
</dbReference>
<evidence type="ECO:0000256" key="9">
    <source>
        <dbReference type="ARBA" id="ARBA00048539"/>
    </source>
</evidence>
<name>A0A4D6LUG1_VIGUN</name>
<organism evidence="12 13">
    <name type="scientific">Vigna unguiculata</name>
    <name type="common">Cowpea</name>
    <dbReference type="NCBI Taxonomy" id="3917"/>
    <lineage>
        <taxon>Eukaryota</taxon>
        <taxon>Viridiplantae</taxon>
        <taxon>Streptophyta</taxon>
        <taxon>Embryophyta</taxon>
        <taxon>Tracheophyta</taxon>
        <taxon>Spermatophyta</taxon>
        <taxon>Magnoliopsida</taxon>
        <taxon>eudicotyledons</taxon>
        <taxon>Gunneridae</taxon>
        <taxon>Pentapetalae</taxon>
        <taxon>rosids</taxon>
        <taxon>fabids</taxon>
        <taxon>Fabales</taxon>
        <taxon>Fabaceae</taxon>
        <taxon>Papilionoideae</taxon>
        <taxon>50 kb inversion clade</taxon>
        <taxon>NPAAA clade</taxon>
        <taxon>indigoferoid/millettioid clade</taxon>
        <taxon>Phaseoleae</taxon>
        <taxon>Vigna</taxon>
    </lineage>
</organism>
<dbReference type="PANTHER" id="PTHR43033:SF5">
    <property type="entry name" value="TRNA(ILE)-LYSIDINE SYNTHETASE"/>
    <property type="match status" value="1"/>
</dbReference>
<dbReference type="Pfam" id="PF01171">
    <property type="entry name" value="ATP_bind_3"/>
    <property type="match status" value="1"/>
</dbReference>
<evidence type="ECO:0000313" key="12">
    <source>
        <dbReference type="EMBL" id="QCD92090.1"/>
    </source>
</evidence>
<dbReference type="InterPro" id="IPR033467">
    <property type="entry name" value="Tesmin/TSO1-like_CXC"/>
</dbReference>
<dbReference type="CDD" id="cd01992">
    <property type="entry name" value="TilS_N"/>
    <property type="match status" value="1"/>
</dbReference>
<feature type="compositionally biased region" description="Basic and acidic residues" evidence="10">
    <location>
        <begin position="834"/>
        <end position="851"/>
    </location>
</feature>
<feature type="domain" description="CRC" evidence="11">
    <location>
        <begin position="856"/>
        <end position="980"/>
    </location>
</feature>
<sequence length="1335" mass="147330">MGRGLILSSPTLTGLFASISKIPPKSFNLSFGFKLVHHQHHHLLPLACCFSVSSSPSSPSQCSIDISKYTEAFARRMAMAGLKPHHRIALGVSGGPDSMALCVLTAGWKTAGANVVTTENGGLIDGLLAIIVDHGLRAESKEEANVVSQRVSKMGIRCEIACCDWPIGRPKQGHLQEAAREMRYKIFQEVCAQHQIGVLLIAHHADDQAELFILRLSRNSGVLGLAGMPFTSQIFPTYTHSDEEVQVNQGILLVRPLLEFSKEDMYKICQGGSEDWVEDPTNQSSLYARNRIRMVLKNLSSSKFKFELQSIISACRITRTYVDQIGYNLIRDAVIIKDHGYAVIDLQILCPLKIEDICLMKFLSLVLQFVSQRQRQVRGSAMKLLMDYIRTFPCKNSITAAGCYLCPDPGSRGSRLLVCCCADDCALPLKMQFFGSLSYGQEVHCAANELEKIIEDDHSFANHFVPDSSDVHFLDVNPTSILTEAKMLNIISESTYNNILALQKQETAYFRSTTETISDSASKHGGETVTPFRKSLQPGKFYYFMDRFILTWSLKNKIDEDELSGLVDYEMDLSEEARSFCCTFCVVGHTKVLKVRQMIESDWLYLAELSKYPLSKNFIQYEVKSVNETKQLMDRTSPCLHYASLSAKQALPKLKSIPVAARRSLPVLITEQGQLQSIPNKLLFRLYYSPFPRAPRLDPRASQFRHTRSNQSRAAQSAHGVRIRAAFPSYRSFFSFYSRNPRSFSAEFGNRCESVRIFCFASLAMGEGEGGDFAPKNALSSEVVPPPVTSTAALEVPAKKLARQLDFTGAPEHPQQQPVAVLPLPPQAPHSRIGKPESPKSRSRPNFEMKDATPKKQKQCNCKHSKCLKLYCECFASGIYCDGCNCVNCFNNVENEAARREAVEATLERNPNAFRPKIASSPHGTRDSREEAGEVLILGKHNKGCHCKKSGCLKKYCECFQANILCSENCKCMDCKNFEGSEERQALFHGDQNNMAYIQQAANAAITGAIGSSGYSSPPVSKKRKGQELFFWPTAKDPSISKLGQQVNHVRGPAPSSSLSPVSGARVGTATLGPSKFMYRSLLADIIQPQHLKELCSVLVLVSGQAAKTLTDQKNLMEKHAEDQTETSLASSSQDQLPPSQKEGHVEKTVADDCSSANQTDKISPDDSSSDGADVPKGRPMSPGTLALMCDEQDTMFMTAASPIGPMAHACNTSSQFPYGQGMTEVYAEQERIVLTKFRDFLNRVITMGEINGKLILSFFQTKCSSLARNELENQKDPIINGVGNANSVIVRQHGASSNGVTKPAVSPLATTSTRMIPGNISENGESKVKIEKDI</sequence>
<dbReference type="InterPro" id="IPR005172">
    <property type="entry name" value="CRC"/>
</dbReference>
<protein>
    <recommendedName>
        <fullName evidence="3">tRNA(Ile)-lysidine synthetase</fullName>
        <ecNumber evidence="3">6.3.4.19</ecNumber>
    </recommendedName>
</protein>
<reference evidence="12 13" key="1">
    <citation type="submission" date="2019-04" db="EMBL/GenBank/DDBJ databases">
        <title>An improved genome assembly and genetic linkage map for asparagus bean, Vigna unguiculata ssp. sesquipedialis.</title>
        <authorList>
            <person name="Xia Q."/>
            <person name="Zhang R."/>
            <person name="Dong Y."/>
        </authorList>
    </citation>
    <scope>NUCLEOTIDE SEQUENCE [LARGE SCALE GENOMIC DNA]</scope>
    <source>
        <tissue evidence="12">Leaf</tissue>
    </source>
</reference>
<dbReference type="EMBL" id="CP039349">
    <property type="protein sequence ID" value="QCD92090.1"/>
    <property type="molecule type" value="Genomic_DNA"/>
</dbReference>
<keyword evidence="4" id="KW-0436">Ligase</keyword>
<dbReference type="GO" id="GO:0005524">
    <property type="term" value="F:ATP binding"/>
    <property type="evidence" value="ECO:0007669"/>
    <property type="project" value="UniProtKB-KW"/>
</dbReference>
<evidence type="ECO:0000313" key="13">
    <source>
        <dbReference type="Proteomes" id="UP000501690"/>
    </source>
</evidence>